<dbReference type="Proteomes" id="UP000466345">
    <property type="component" value="Unassembled WGS sequence"/>
</dbReference>
<keyword evidence="2" id="KW-1185">Reference proteome</keyword>
<dbReference type="OrthoDB" id="9148135at2"/>
<dbReference type="InterPro" id="IPR009351">
    <property type="entry name" value="AlkZ-like"/>
</dbReference>
<proteinExistence type="predicted"/>
<protein>
    <recommendedName>
        <fullName evidence="3">Winged helix DNA-binding domain-containing protein</fullName>
    </recommendedName>
</protein>
<gene>
    <name evidence="1" type="ORF">SRB5_56670</name>
</gene>
<evidence type="ECO:0000313" key="2">
    <source>
        <dbReference type="Proteomes" id="UP000466345"/>
    </source>
</evidence>
<sequence>MTKTSGPTRVLTRRELNRATLDRQLLLRRVRMPVPDAVEHLLGLQAQNTKPPYLALAARLDGFSRDELSELIESRRVVRIPAMRSTVHLMTAADAVVLRPFSGPALERELKMFRKGLTGVDLDELAALAGELTTGGRTATIKEIAERLLERWPDADPLALKIAARARLPLAQVPPRGIWGRGGQVTVATLDSYTGLPLDPAPDAVRLARRYLAAFGPASVQDLQAWCGVTRLRPYVEQLRPELLVFRDENGTELFDLPGAPRPDADTPAPPRFLGEYDNVLLSHADRSRVMDRELWREVSARRYSYGTFTVDGFLRGLWRIAEDGGTATLAAETFTPLTGAERAAVEEEAAGVLRLAAPGVRHDLRFSDV</sequence>
<name>A0A7K0CPS2_9ACTN</name>
<dbReference type="RefSeq" id="WP_153456311.1">
    <property type="nucleotide sequence ID" value="NZ_WEGJ01000034.1"/>
</dbReference>
<reference evidence="1 2" key="1">
    <citation type="submission" date="2019-10" db="EMBL/GenBank/DDBJ databases">
        <title>Streptomyces smaragdinus sp. nov. and Streptomyces fabii sp. nov., isolated from the gut of fungus growing-termite Macrotermes natalensis.</title>
        <authorList>
            <person name="Schwitalla J."/>
            <person name="Benndorf R."/>
            <person name="Martin K."/>
            <person name="De Beer W."/>
            <person name="Kaster A.-K."/>
            <person name="Vollmers J."/>
            <person name="Poulsen M."/>
            <person name="Beemelmanns C."/>
        </authorList>
    </citation>
    <scope>NUCLEOTIDE SEQUENCE [LARGE SCALE GENOMIC DNA]</scope>
    <source>
        <strain evidence="1 2">RB5</strain>
    </source>
</reference>
<evidence type="ECO:0008006" key="3">
    <source>
        <dbReference type="Google" id="ProtNLM"/>
    </source>
</evidence>
<dbReference type="Pfam" id="PF06224">
    <property type="entry name" value="AlkZ-like"/>
    <property type="match status" value="1"/>
</dbReference>
<comment type="caution">
    <text evidence="1">The sequence shown here is derived from an EMBL/GenBank/DDBJ whole genome shotgun (WGS) entry which is preliminary data.</text>
</comment>
<accession>A0A7K0CPS2</accession>
<dbReference type="PANTHER" id="PTHR38479:SF2">
    <property type="entry name" value="WINGED HELIX DNA-BINDING DOMAIN-CONTAINING PROTEIN"/>
    <property type="match status" value="1"/>
</dbReference>
<organism evidence="1 2">
    <name type="scientific">Streptomyces smaragdinus</name>
    <dbReference type="NCBI Taxonomy" id="2585196"/>
    <lineage>
        <taxon>Bacteria</taxon>
        <taxon>Bacillati</taxon>
        <taxon>Actinomycetota</taxon>
        <taxon>Actinomycetes</taxon>
        <taxon>Kitasatosporales</taxon>
        <taxon>Streptomycetaceae</taxon>
        <taxon>Streptomyces</taxon>
    </lineage>
</organism>
<evidence type="ECO:0000313" key="1">
    <source>
        <dbReference type="EMBL" id="MQY15485.1"/>
    </source>
</evidence>
<dbReference type="AlphaFoldDB" id="A0A7K0CPS2"/>
<dbReference type="EMBL" id="WEGJ01000034">
    <property type="protein sequence ID" value="MQY15485.1"/>
    <property type="molecule type" value="Genomic_DNA"/>
</dbReference>
<dbReference type="PANTHER" id="PTHR38479">
    <property type="entry name" value="LMO0824 PROTEIN"/>
    <property type="match status" value="1"/>
</dbReference>